<evidence type="ECO:0000256" key="1">
    <source>
        <dbReference type="SAM" id="SignalP"/>
    </source>
</evidence>
<keyword evidence="1" id="KW-0732">Signal</keyword>
<dbReference type="RefSeq" id="WP_087885671.1">
    <property type="nucleotide sequence ID" value="NZ_CP021748.1"/>
</dbReference>
<proteinExistence type="predicted"/>
<reference evidence="2 3" key="1">
    <citation type="submission" date="2017-05" db="EMBL/GenBank/DDBJ databases">
        <title>Streptomyces alboflavus Genome sequencing and assembly.</title>
        <authorList>
            <person name="Wang Y."/>
            <person name="Du B."/>
            <person name="Ding Y."/>
            <person name="Liu H."/>
            <person name="Hou Q."/>
            <person name="Liu K."/>
            <person name="Wang C."/>
            <person name="Yao L."/>
        </authorList>
    </citation>
    <scope>NUCLEOTIDE SEQUENCE [LARGE SCALE GENOMIC DNA]</scope>
    <source>
        <strain evidence="2 3">MDJK44</strain>
    </source>
</reference>
<gene>
    <name evidence="2" type="ORF">SMD44_05557</name>
</gene>
<dbReference type="KEGG" id="salf:SMD44_05557"/>
<keyword evidence="3" id="KW-1185">Reference proteome</keyword>
<organism evidence="2 3">
    <name type="scientific">Streptomyces alboflavus</name>
    <dbReference type="NCBI Taxonomy" id="67267"/>
    <lineage>
        <taxon>Bacteria</taxon>
        <taxon>Bacillati</taxon>
        <taxon>Actinomycetota</taxon>
        <taxon>Actinomycetes</taxon>
        <taxon>Kitasatosporales</taxon>
        <taxon>Streptomycetaceae</taxon>
        <taxon>Streptomyces</taxon>
    </lineage>
</organism>
<name>A0A1Z1WI86_9ACTN</name>
<feature type="chain" id="PRO_5039289711" evidence="1">
    <location>
        <begin position="28"/>
        <end position="134"/>
    </location>
</feature>
<evidence type="ECO:0000313" key="3">
    <source>
        <dbReference type="Proteomes" id="UP000195880"/>
    </source>
</evidence>
<dbReference type="AlphaFoldDB" id="A0A1Z1WI86"/>
<dbReference type="OrthoDB" id="4321937at2"/>
<dbReference type="STRING" id="67267.GCA_000716675_06410"/>
<dbReference type="EMBL" id="CP021748">
    <property type="protein sequence ID" value="ARX86088.1"/>
    <property type="molecule type" value="Genomic_DNA"/>
</dbReference>
<dbReference type="Proteomes" id="UP000195880">
    <property type="component" value="Chromosome"/>
</dbReference>
<dbReference type="eggNOG" id="ENOG50320M0">
    <property type="taxonomic scope" value="Bacteria"/>
</dbReference>
<protein>
    <submittedName>
        <fullName evidence="2">Uncharacterized protein</fullName>
    </submittedName>
</protein>
<evidence type="ECO:0000313" key="2">
    <source>
        <dbReference type="EMBL" id="ARX86088.1"/>
    </source>
</evidence>
<sequence length="134" mass="14094">MSKVSKVSKVRMGAGAAVMAAAMVAGAASQSSAAAQELELVAYQPKAQNGKVWASGFYEGYKKVCVTLLQESLGTIPPIPVTSKCQNVSPSSLGSISIGAKCPREGIFRTLLSGTRTNNRKDIKDSAPRFVKCR</sequence>
<feature type="signal peptide" evidence="1">
    <location>
        <begin position="1"/>
        <end position="27"/>
    </location>
</feature>
<accession>A0A1Z1WI86</accession>